<dbReference type="RefSeq" id="WP_097097511.1">
    <property type="nucleotide sequence ID" value="NZ_OCMY01000001.1"/>
</dbReference>
<keyword evidence="2" id="KW-1185">Reference proteome</keyword>
<name>A0A286C022_9GAMM</name>
<dbReference type="Gene3D" id="1.10.260.40">
    <property type="entry name" value="lambda repressor-like DNA-binding domains"/>
    <property type="match status" value="1"/>
</dbReference>
<dbReference type="EMBL" id="OCMY01000001">
    <property type="protein sequence ID" value="SOD39743.1"/>
    <property type="molecule type" value="Genomic_DNA"/>
</dbReference>
<evidence type="ECO:0000313" key="1">
    <source>
        <dbReference type="EMBL" id="SOD39743.1"/>
    </source>
</evidence>
<gene>
    <name evidence="1" type="ORF">SAMN06273570_4197</name>
</gene>
<protein>
    <submittedName>
        <fullName evidence="1">Putative transcriptional regulator</fullName>
    </submittedName>
</protein>
<dbReference type="OrthoDB" id="9799384at2"/>
<organism evidence="1 2">
    <name type="scientific">Candidatus Pantoea floridensis</name>
    <dbReference type="NCBI Taxonomy" id="1938870"/>
    <lineage>
        <taxon>Bacteria</taxon>
        <taxon>Pseudomonadati</taxon>
        <taxon>Pseudomonadota</taxon>
        <taxon>Gammaproteobacteria</taxon>
        <taxon>Enterobacterales</taxon>
        <taxon>Erwiniaceae</taxon>
        <taxon>Pantoea</taxon>
    </lineage>
</organism>
<reference evidence="2" key="1">
    <citation type="submission" date="2017-09" db="EMBL/GenBank/DDBJ databases">
        <authorList>
            <person name="Varghese N."/>
            <person name="Submissions S."/>
        </authorList>
    </citation>
    <scope>NUCLEOTIDE SEQUENCE [LARGE SCALE GENOMIC DNA]</scope>
    <source>
        <strain evidence="2">JKS000234</strain>
    </source>
</reference>
<dbReference type="InterPro" id="IPR001387">
    <property type="entry name" value="Cro/C1-type_HTH"/>
</dbReference>
<sequence length="93" mass="10114">MNMINPTNCSGSILFPEKGKEKAKITRLFTRPDLWKIKSSLNVTAEQLAVCLGVSPSLANGWLNGTRKPIGPARKLLLLLEGDPSLAEKLKAL</sequence>
<accession>A0A286C022</accession>
<proteinExistence type="predicted"/>
<dbReference type="Proteomes" id="UP000219271">
    <property type="component" value="Unassembled WGS sequence"/>
</dbReference>
<dbReference type="GO" id="GO:0003677">
    <property type="term" value="F:DNA binding"/>
    <property type="evidence" value="ECO:0007669"/>
    <property type="project" value="InterPro"/>
</dbReference>
<evidence type="ECO:0000313" key="2">
    <source>
        <dbReference type="Proteomes" id="UP000219271"/>
    </source>
</evidence>
<dbReference type="InterPro" id="IPR010982">
    <property type="entry name" value="Lambda_DNA-bd_dom_sf"/>
</dbReference>
<dbReference type="CDD" id="cd00093">
    <property type="entry name" value="HTH_XRE"/>
    <property type="match status" value="1"/>
</dbReference>
<dbReference type="AlphaFoldDB" id="A0A286C022"/>